<protein>
    <submittedName>
        <fullName evidence="2">Uncharacterized protein</fullName>
    </submittedName>
</protein>
<evidence type="ECO:0000256" key="1">
    <source>
        <dbReference type="SAM" id="Phobius"/>
    </source>
</evidence>
<organism evidence="2 3">
    <name type="scientific">Prunus dulcis</name>
    <name type="common">Almond</name>
    <name type="synonym">Amygdalus dulcis</name>
    <dbReference type="NCBI Taxonomy" id="3755"/>
    <lineage>
        <taxon>Eukaryota</taxon>
        <taxon>Viridiplantae</taxon>
        <taxon>Streptophyta</taxon>
        <taxon>Embryophyta</taxon>
        <taxon>Tracheophyta</taxon>
        <taxon>Spermatophyta</taxon>
        <taxon>Magnoliopsida</taxon>
        <taxon>eudicotyledons</taxon>
        <taxon>Gunneridae</taxon>
        <taxon>Pentapetalae</taxon>
        <taxon>rosids</taxon>
        <taxon>fabids</taxon>
        <taxon>Rosales</taxon>
        <taxon>Rosaceae</taxon>
        <taxon>Amygdaloideae</taxon>
        <taxon>Amygdaleae</taxon>
        <taxon>Prunus</taxon>
    </lineage>
</organism>
<feature type="transmembrane region" description="Helical" evidence="1">
    <location>
        <begin position="87"/>
        <end position="112"/>
    </location>
</feature>
<reference evidence="2 3" key="1">
    <citation type="journal article" date="2022" name="G3 (Bethesda)">
        <title>Whole-genome sequence and methylome profiling of the almond [Prunus dulcis (Mill.) D.A. Webb] cultivar 'Nonpareil'.</title>
        <authorList>
            <person name="D'Amico-Willman K.M."/>
            <person name="Ouma W.Z."/>
            <person name="Meulia T."/>
            <person name="Sideli G.M."/>
            <person name="Gradziel T.M."/>
            <person name="Fresnedo-Ramirez J."/>
        </authorList>
    </citation>
    <scope>NUCLEOTIDE SEQUENCE [LARGE SCALE GENOMIC DNA]</scope>
    <source>
        <strain evidence="2">Clone GOH B32 T37-40</strain>
    </source>
</reference>
<dbReference type="AlphaFoldDB" id="A0AAD4UTK6"/>
<keyword evidence="3" id="KW-1185">Reference proteome</keyword>
<dbReference type="Proteomes" id="UP001054821">
    <property type="component" value="Chromosome 8"/>
</dbReference>
<dbReference type="EMBL" id="JAJFAZ020000008">
    <property type="protein sequence ID" value="KAI5311831.1"/>
    <property type="molecule type" value="Genomic_DNA"/>
</dbReference>
<feature type="transmembrane region" description="Helical" evidence="1">
    <location>
        <begin position="58"/>
        <end position="81"/>
    </location>
</feature>
<evidence type="ECO:0000313" key="3">
    <source>
        <dbReference type="Proteomes" id="UP001054821"/>
    </source>
</evidence>
<proteinExistence type="predicted"/>
<keyword evidence="1" id="KW-0812">Transmembrane</keyword>
<gene>
    <name evidence="2" type="ORF">L3X38_041004</name>
</gene>
<evidence type="ECO:0000313" key="2">
    <source>
        <dbReference type="EMBL" id="KAI5311831.1"/>
    </source>
</evidence>
<accession>A0AAD4UTK6</accession>
<keyword evidence="1" id="KW-1133">Transmembrane helix</keyword>
<sequence length="120" mass="13108">MCLCFKIAIGTVLGRRLLLILTDFDLAAISSTLIRSSSSDEVEISVLVRLLCIKITTIIIKVSSILIGVASMFLVGSPFVLQFFKEMALLFSFISALLLTAALSFSTFLASFDLSFSPFR</sequence>
<name>A0AAD4UTK6_PRUDU</name>
<comment type="caution">
    <text evidence="2">The sequence shown here is derived from an EMBL/GenBank/DDBJ whole genome shotgun (WGS) entry which is preliminary data.</text>
</comment>
<keyword evidence="1" id="KW-0472">Membrane</keyword>